<name>A0A8S0V8S6_OLEEU</name>
<evidence type="ECO:0000313" key="1">
    <source>
        <dbReference type="EMBL" id="CAA3027721.1"/>
    </source>
</evidence>
<reference evidence="1 2" key="1">
    <citation type="submission" date="2019-12" db="EMBL/GenBank/DDBJ databases">
        <authorList>
            <person name="Alioto T."/>
            <person name="Alioto T."/>
            <person name="Gomez Garrido J."/>
        </authorList>
    </citation>
    <scope>NUCLEOTIDE SEQUENCE [LARGE SCALE GENOMIC DNA]</scope>
</reference>
<sequence>MDMGLMEFGLDFIVGFGLNFDIGFGLGFDELGWILILGLGLAKISKRPPDICHNSPLLLPLTPFHHDSREVFGSAVASGGYNDTIKVYVLSSFAEIGSLHQSSAITQLSFFTSPSFPSFPRSLLPTDADCCFSIYDADPLSTSEFYEVRNKGVKSLFCPSLWPNSVDSRSRLSAWPWSIWLEEGALVGKWHRALEMRILPVSKALLSYQRAGVEDPYIVASALSDGLVHNWDVQMANEEKMSPLAEANSRSRLTCLAGSSIKCDSEFCLI</sequence>
<dbReference type="AlphaFoldDB" id="A0A8S0V8S6"/>
<proteinExistence type="predicted"/>
<accession>A0A8S0V8S6</accession>
<keyword evidence="1" id="KW-0418">Kinase</keyword>
<dbReference type="InterPro" id="IPR015943">
    <property type="entry name" value="WD40/YVTN_repeat-like_dom_sf"/>
</dbReference>
<dbReference type="EMBL" id="CACTIH010009217">
    <property type="protein sequence ID" value="CAA3027721.1"/>
    <property type="molecule type" value="Genomic_DNA"/>
</dbReference>
<organism evidence="1 2">
    <name type="scientific">Olea europaea subsp. europaea</name>
    <dbReference type="NCBI Taxonomy" id="158383"/>
    <lineage>
        <taxon>Eukaryota</taxon>
        <taxon>Viridiplantae</taxon>
        <taxon>Streptophyta</taxon>
        <taxon>Embryophyta</taxon>
        <taxon>Tracheophyta</taxon>
        <taxon>Spermatophyta</taxon>
        <taxon>Magnoliopsida</taxon>
        <taxon>eudicotyledons</taxon>
        <taxon>Gunneridae</taxon>
        <taxon>Pentapetalae</taxon>
        <taxon>asterids</taxon>
        <taxon>lamiids</taxon>
        <taxon>Lamiales</taxon>
        <taxon>Oleaceae</taxon>
        <taxon>Oleeae</taxon>
        <taxon>Olea</taxon>
    </lineage>
</organism>
<dbReference type="PANTHER" id="PTHR44675">
    <property type="entry name" value="PAK1 INTERACTING PROTEIN 1"/>
    <property type="match status" value="1"/>
</dbReference>
<dbReference type="InterPro" id="IPR051959">
    <property type="entry name" value="PAK1-Kinase_Regulator"/>
</dbReference>
<keyword evidence="2" id="KW-1185">Reference proteome</keyword>
<dbReference type="OrthoDB" id="308449at2759"/>
<dbReference type="PANTHER" id="PTHR44675:SF1">
    <property type="entry name" value="P21-ACTIVATED PROTEIN KINASE-INTERACTING PROTEIN 1"/>
    <property type="match status" value="1"/>
</dbReference>
<gene>
    <name evidence="1" type="ORF">OLEA9_A026930</name>
</gene>
<dbReference type="InterPro" id="IPR036322">
    <property type="entry name" value="WD40_repeat_dom_sf"/>
</dbReference>
<evidence type="ECO:0000313" key="2">
    <source>
        <dbReference type="Proteomes" id="UP000594638"/>
    </source>
</evidence>
<dbReference type="GO" id="GO:0016301">
    <property type="term" value="F:kinase activity"/>
    <property type="evidence" value="ECO:0007669"/>
    <property type="project" value="UniProtKB-KW"/>
</dbReference>
<dbReference type="Gene3D" id="2.130.10.10">
    <property type="entry name" value="YVTN repeat-like/Quinoprotein amine dehydrogenase"/>
    <property type="match status" value="1"/>
</dbReference>
<comment type="caution">
    <text evidence="1">The sequence shown here is derived from an EMBL/GenBank/DDBJ whole genome shotgun (WGS) entry which is preliminary data.</text>
</comment>
<protein>
    <submittedName>
        <fullName evidence="1">p21-activated kinase-interacting 1-like</fullName>
    </submittedName>
</protein>
<keyword evidence="1" id="KW-0808">Transferase</keyword>
<dbReference type="Gramene" id="OE9A026930T1">
    <property type="protein sequence ID" value="OE9A026930C1"/>
    <property type="gene ID" value="OE9A026930"/>
</dbReference>
<dbReference type="Proteomes" id="UP000594638">
    <property type="component" value="Unassembled WGS sequence"/>
</dbReference>
<dbReference type="SUPFAM" id="SSF50978">
    <property type="entry name" value="WD40 repeat-like"/>
    <property type="match status" value="1"/>
</dbReference>